<name>A0A168EPP4_CORFA</name>
<dbReference type="AlphaFoldDB" id="A0A168EPP4"/>
<comment type="similarity">
    <text evidence="2">Belongs to the VPS54 family.</text>
</comment>
<dbReference type="GO" id="GO:0015031">
    <property type="term" value="P:protein transport"/>
    <property type="evidence" value="ECO:0007669"/>
    <property type="project" value="UniProtKB-KW"/>
</dbReference>
<feature type="region of interest" description="Disordered" evidence="7">
    <location>
        <begin position="71"/>
        <end position="99"/>
    </location>
</feature>
<feature type="domain" description="Vacuolar protein sorting-associated protein 54 C-terminal" evidence="8">
    <location>
        <begin position="275"/>
        <end position="408"/>
    </location>
</feature>
<evidence type="ECO:0000313" key="9">
    <source>
        <dbReference type="EMBL" id="OAA74073.1"/>
    </source>
</evidence>
<comment type="caution">
    <text evidence="9">The sequence shown here is derived from an EMBL/GenBank/DDBJ whole genome shotgun (WGS) entry which is preliminary data.</text>
</comment>
<dbReference type="GeneID" id="30017266"/>
<organism evidence="9 10">
    <name type="scientific">Cordyceps fumosorosea (strain ARSEF 2679)</name>
    <name type="common">Isaria fumosorosea</name>
    <dbReference type="NCBI Taxonomy" id="1081104"/>
    <lineage>
        <taxon>Eukaryota</taxon>
        <taxon>Fungi</taxon>
        <taxon>Dikarya</taxon>
        <taxon>Ascomycota</taxon>
        <taxon>Pezizomycotina</taxon>
        <taxon>Sordariomycetes</taxon>
        <taxon>Hypocreomycetidae</taxon>
        <taxon>Hypocreales</taxon>
        <taxon>Cordycipitaceae</taxon>
        <taxon>Cordyceps</taxon>
    </lineage>
</organism>
<sequence>MSLMSVSTAGGGRHLSGQEKSANLARNLRALEPEDAEDLLKKIYISVTEALRRLSTQVKVLLDIASSLADTPEGEGVKSPTMRSPLGSPQTGQAPSPGVEIQEELHKALDVTHLLAQGVDIANDKIVKVLKVRTEQATDLPLDMFLRYFTLNLYFANECEAISGRSGTSLKNVVNSHIKEFVQRHQNAAMQTLAQGMEADRWVAKDFNEKLTRQLGEILECSTHDAESWGNGSKLWVPAMELLKLKLEEEAAAEKDKERSSSEKEKARPAVIESEKFILPNSALLCMQGLEGFLHLIAGIPSMATDIATSLIAYLQLFNSRCTQLILGAGATKTAGLRNITTKHLSLASRALGLIATLIPHIREFVRRHAGSGAGTSALMGEFDKIRRLLQEHQSNIHQKLVEMMNGRATVHSKGMKAIEWHKDGASARTHGYMETLVKETSTLYKVLTKHLPDSTTQSIMFPVFSGYKEQLGSAFKDADAKNKAGQQSMLRDIALFKSTLGSIEGFGDAGEYLTNIVNSKEVAAEAEASAVDAAKDATLGDKAKQDNANGEDEGKTDKAEDEDAATKDEKTESGEEEKPPEPPAKDNVAVNGKTDSVRSM</sequence>
<dbReference type="GO" id="GO:0006896">
    <property type="term" value="P:Golgi to vacuole transport"/>
    <property type="evidence" value="ECO:0007669"/>
    <property type="project" value="TreeGrafter"/>
</dbReference>
<comment type="subcellular location">
    <subcellularLocation>
        <location evidence="1">Golgi apparatus</location>
        <location evidence="1">trans-Golgi network</location>
    </subcellularLocation>
</comment>
<keyword evidence="4" id="KW-0653">Protein transport</keyword>
<dbReference type="EMBL" id="AZHB01000001">
    <property type="protein sequence ID" value="OAA74073.1"/>
    <property type="molecule type" value="Genomic_DNA"/>
</dbReference>
<dbReference type="OrthoDB" id="10259024at2759"/>
<dbReference type="GO" id="GO:0019905">
    <property type="term" value="F:syntaxin binding"/>
    <property type="evidence" value="ECO:0007669"/>
    <property type="project" value="TreeGrafter"/>
</dbReference>
<accession>A0A168EPP4</accession>
<dbReference type="Gene3D" id="6.10.250.860">
    <property type="match status" value="1"/>
</dbReference>
<evidence type="ECO:0000256" key="1">
    <source>
        <dbReference type="ARBA" id="ARBA00004601"/>
    </source>
</evidence>
<dbReference type="PANTHER" id="PTHR12965">
    <property type="entry name" value="VACUOLAR PROTEIN SORTING 54"/>
    <property type="match status" value="1"/>
</dbReference>
<dbReference type="Proteomes" id="UP000076744">
    <property type="component" value="Unassembled WGS sequence"/>
</dbReference>
<feature type="region of interest" description="Disordered" evidence="7">
    <location>
        <begin position="1"/>
        <end position="20"/>
    </location>
</feature>
<evidence type="ECO:0000256" key="4">
    <source>
        <dbReference type="ARBA" id="ARBA00022927"/>
    </source>
</evidence>
<dbReference type="GO" id="GO:0000938">
    <property type="term" value="C:GARP complex"/>
    <property type="evidence" value="ECO:0007669"/>
    <property type="project" value="InterPro"/>
</dbReference>
<feature type="compositionally biased region" description="Basic and acidic residues" evidence="7">
    <location>
        <begin position="553"/>
        <end position="585"/>
    </location>
</feature>
<evidence type="ECO:0000313" key="10">
    <source>
        <dbReference type="Proteomes" id="UP000076744"/>
    </source>
</evidence>
<gene>
    <name evidence="9" type="ORF">ISF_00974</name>
</gene>
<dbReference type="GO" id="GO:0005829">
    <property type="term" value="C:cytosol"/>
    <property type="evidence" value="ECO:0007669"/>
    <property type="project" value="GOC"/>
</dbReference>
<dbReference type="RefSeq" id="XP_018709031.1">
    <property type="nucleotide sequence ID" value="XM_018844581.1"/>
</dbReference>
<dbReference type="PANTHER" id="PTHR12965:SF0">
    <property type="entry name" value="VACUOLAR PROTEIN SORTING-ASSOCIATED PROTEIN 54"/>
    <property type="match status" value="1"/>
</dbReference>
<dbReference type="Pfam" id="PF07928">
    <property type="entry name" value="Vps54"/>
    <property type="match status" value="1"/>
</dbReference>
<keyword evidence="10" id="KW-1185">Reference proteome</keyword>
<evidence type="ECO:0000256" key="3">
    <source>
        <dbReference type="ARBA" id="ARBA00022448"/>
    </source>
</evidence>
<evidence type="ECO:0000256" key="7">
    <source>
        <dbReference type="SAM" id="MobiDB-lite"/>
    </source>
</evidence>
<dbReference type="InterPro" id="IPR012501">
    <property type="entry name" value="Vps54_C"/>
</dbReference>
<protein>
    <submittedName>
        <fullName evidence="9">Vps54-like protein</fullName>
    </submittedName>
</protein>
<keyword evidence="3" id="KW-0813">Transport</keyword>
<dbReference type="STRING" id="1081104.A0A168EPP4"/>
<evidence type="ECO:0000256" key="2">
    <source>
        <dbReference type="ARBA" id="ARBA00009150"/>
    </source>
</evidence>
<dbReference type="InterPro" id="IPR039745">
    <property type="entry name" value="Vps54"/>
</dbReference>
<proteinExistence type="inferred from homology"/>
<keyword evidence="5" id="KW-0333">Golgi apparatus</keyword>
<evidence type="ECO:0000256" key="5">
    <source>
        <dbReference type="ARBA" id="ARBA00023034"/>
    </source>
</evidence>
<feature type="region of interest" description="Disordered" evidence="7">
    <location>
        <begin position="538"/>
        <end position="601"/>
    </location>
</feature>
<evidence type="ECO:0000256" key="6">
    <source>
        <dbReference type="ARBA" id="ARBA00023054"/>
    </source>
</evidence>
<keyword evidence="6" id="KW-0175">Coiled coil</keyword>
<reference evidence="9 10" key="1">
    <citation type="journal article" date="2016" name="Genome Biol. Evol.">
        <title>Divergent and convergent evolution of fungal pathogenicity.</title>
        <authorList>
            <person name="Shang Y."/>
            <person name="Xiao G."/>
            <person name="Zheng P."/>
            <person name="Cen K."/>
            <person name="Zhan S."/>
            <person name="Wang C."/>
        </authorList>
    </citation>
    <scope>NUCLEOTIDE SEQUENCE [LARGE SCALE GENOMIC DNA]</scope>
    <source>
        <strain evidence="9 10">ARSEF 2679</strain>
    </source>
</reference>
<evidence type="ECO:0000259" key="8">
    <source>
        <dbReference type="Pfam" id="PF07928"/>
    </source>
</evidence>
<dbReference type="GO" id="GO:0042147">
    <property type="term" value="P:retrograde transport, endosome to Golgi"/>
    <property type="evidence" value="ECO:0007669"/>
    <property type="project" value="InterPro"/>
</dbReference>